<evidence type="ECO:0000256" key="6">
    <source>
        <dbReference type="HAMAP-Rule" id="MF_00900"/>
    </source>
</evidence>
<sequence length="597" mass="66003">MPEIYGEKNGLKKTIIENLEQLYEYTVPFGQTITDELAQAMRAIAEQLNKEIAVYINRRGNVVQVAVGDTKTVPLPETDGRRALNRLSGIRCIHTHPGGDSQLSSVDLASLKKMRFDIMVALAVRENVLEFSLGFISGHCPDSYEVQTVGPLSLAEFVQIDLNYLTNQIEQLLETKDVSSTIGQTEKALLVGIERQGEWDVNDSLSELAQLAETAGAEVSGSVWQKRSRADAALYIGRGKVQEISLIRQELGVNVIIFDDELSPAQQRNLEQALGVKVIDRSALILDIFAQRAHSHEGKLQVELAQLKYNLPRLGGQGLVLSRLGGGIGTRGPGETKLEVDRRRIRTRISDIEKAIENLKSHRSLHRERRQASEIPTIALVGYTNAGKSSLLNKLTAAEVLAEDKLFATLDPTTRRSKLPGGQEILLTDTVGFIQKLPHQLIAAFRGTLEEVVQADLLLHVIDASHPQFEKQSIAVYQVLKELGADTKPVITVFNKIDKIDNEYVIERMLRRTDSIAVSAVAGTHIDKLLAMIEGSIKATSIDARLIIPYDDSGFMAKLYAVATVNSVEYQAEGIYVSASLSPEYWERFKKYVVGDV</sequence>
<dbReference type="PANTHER" id="PTHR10229:SF0">
    <property type="entry name" value="GTP-BINDING PROTEIN 6-RELATED"/>
    <property type="match status" value="1"/>
</dbReference>
<reference evidence="9" key="1">
    <citation type="submission" date="2015-03" db="EMBL/GenBank/DDBJ databases">
        <authorList>
            <person name="Nijsse Bart"/>
        </authorList>
    </citation>
    <scope>NUCLEOTIDE SEQUENCE [LARGE SCALE GENOMIC DNA]</scope>
</reference>
<dbReference type="GO" id="GO:0046872">
    <property type="term" value="F:metal ion binding"/>
    <property type="evidence" value="ECO:0007669"/>
    <property type="project" value="UniProtKB-KW"/>
</dbReference>
<proteinExistence type="inferred from homology"/>
<dbReference type="Gene3D" id="3.40.50.300">
    <property type="entry name" value="P-loop containing nucleotide triphosphate hydrolases"/>
    <property type="match status" value="1"/>
</dbReference>
<evidence type="ECO:0000259" key="7">
    <source>
        <dbReference type="PROSITE" id="PS51705"/>
    </source>
</evidence>
<dbReference type="PROSITE" id="PS51705">
    <property type="entry name" value="G_HFLX"/>
    <property type="match status" value="1"/>
</dbReference>
<dbReference type="InterPro" id="IPR025121">
    <property type="entry name" value="GTPase_HflX_N"/>
</dbReference>
<evidence type="ECO:0000256" key="4">
    <source>
        <dbReference type="ARBA" id="ARBA00022842"/>
    </source>
</evidence>
<dbReference type="HAMAP" id="MF_00900">
    <property type="entry name" value="GTPase_HflX"/>
    <property type="match status" value="1"/>
</dbReference>
<dbReference type="Pfam" id="PF01926">
    <property type="entry name" value="MMR_HSR1"/>
    <property type="match status" value="1"/>
</dbReference>
<organism evidence="8 9">
    <name type="scientific">Sporomusa ovata</name>
    <dbReference type="NCBI Taxonomy" id="2378"/>
    <lineage>
        <taxon>Bacteria</taxon>
        <taxon>Bacillati</taxon>
        <taxon>Bacillota</taxon>
        <taxon>Negativicutes</taxon>
        <taxon>Selenomonadales</taxon>
        <taxon>Sporomusaceae</taxon>
        <taxon>Sporomusa</taxon>
    </lineage>
</organism>
<keyword evidence="9" id="KW-1185">Reference proteome</keyword>
<dbReference type="Pfam" id="PF13167">
    <property type="entry name" value="GTP-bdg_N"/>
    <property type="match status" value="1"/>
</dbReference>
<dbReference type="GO" id="GO:0003924">
    <property type="term" value="F:GTPase activity"/>
    <property type="evidence" value="ECO:0007669"/>
    <property type="project" value="UniProtKB-UniRule"/>
</dbReference>
<evidence type="ECO:0000313" key="8">
    <source>
        <dbReference type="EMBL" id="CQR74371.1"/>
    </source>
</evidence>
<dbReference type="InterPro" id="IPR030394">
    <property type="entry name" value="G_HFLX_dom"/>
</dbReference>
<dbReference type="InterPro" id="IPR006073">
    <property type="entry name" value="GTP-bd"/>
</dbReference>
<dbReference type="EMBL" id="CTRP01000014">
    <property type="protein sequence ID" value="CQR74371.1"/>
    <property type="molecule type" value="Genomic_DNA"/>
</dbReference>
<evidence type="ECO:0000256" key="1">
    <source>
        <dbReference type="ARBA" id="ARBA00022490"/>
    </source>
</evidence>
<dbReference type="FunFam" id="3.40.50.11060:FF:000001">
    <property type="entry name" value="GTPase HflX"/>
    <property type="match status" value="1"/>
</dbReference>
<gene>
    <name evidence="6" type="primary">hflX</name>
    <name evidence="8" type="ORF">SpAn4DRAFT_0833</name>
</gene>
<feature type="domain" description="Hflx-type G" evidence="7">
    <location>
        <begin position="376"/>
        <end position="541"/>
    </location>
</feature>
<dbReference type="InterPro" id="IPR016496">
    <property type="entry name" value="GTPase_HflX"/>
</dbReference>
<dbReference type="InterPro" id="IPR027417">
    <property type="entry name" value="P-loop_NTPase"/>
</dbReference>
<dbReference type="Pfam" id="PF16360">
    <property type="entry name" value="GTP-bdg_M"/>
    <property type="match status" value="1"/>
</dbReference>
<dbReference type="InterPro" id="IPR032305">
    <property type="entry name" value="GTP-bd_M"/>
</dbReference>
<dbReference type="Gene3D" id="6.10.250.2860">
    <property type="match status" value="1"/>
</dbReference>
<keyword evidence="4" id="KW-0460">Magnesium</keyword>
<keyword evidence="3 6" id="KW-0547">Nucleotide-binding</keyword>
<dbReference type="RefSeq" id="WP_021170372.1">
    <property type="nucleotide sequence ID" value="NZ_CTRP01000014.1"/>
</dbReference>
<dbReference type="AlphaFoldDB" id="A0A0U1L3U7"/>
<dbReference type="Pfam" id="PF19275">
    <property type="entry name" value="HflX_C"/>
    <property type="match status" value="1"/>
</dbReference>
<comment type="subunit">
    <text evidence="6">Monomer. Associates with the 50S ribosomal subunit.</text>
</comment>
<protein>
    <recommendedName>
        <fullName evidence="6">GTPase HflX</fullName>
    </recommendedName>
    <alternativeName>
        <fullName evidence="6">GTP-binding protein HflX</fullName>
    </alternativeName>
</protein>
<dbReference type="GO" id="GO:0005525">
    <property type="term" value="F:GTP binding"/>
    <property type="evidence" value="ECO:0007669"/>
    <property type="project" value="UniProtKB-UniRule"/>
</dbReference>
<dbReference type="CDD" id="cd01878">
    <property type="entry name" value="HflX"/>
    <property type="match status" value="1"/>
</dbReference>
<evidence type="ECO:0000256" key="2">
    <source>
        <dbReference type="ARBA" id="ARBA00022723"/>
    </source>
</evidence>
<dbReference type="PANTHER" id="PTHR10229">
    <property type="entry name" value="GTP-BINDING PROTEIN HFLX"/>
    <property type="match status" value="1"/>
</dbReference>
<dbReference type="GO" id="GO:0005737">
    <property type="term" value="C:cytoplasm"/>
    <property type="evidence" value="ECO:0007669"/>
    <property type="project" value="UniProtKB-SubCell"/>
</dbReference>
<name>A0A0U1L3U7_9FIRM</name>
<comment type="similarity">
    <text evidence="6">Belongs to the TRAFAC class OBG-HflX-like GTPase superfamily. HflX GTPase family.</text>
</comment>
<comment type="function">
    <text evidence="6">GTPase that associates with the 50S ribosomal subunit and may have a role during protein synthesis or ribosome biogenesis.</text>
</comment>
<keyword evidence="5 6" id="KW-0342">GTP-binding</keyword>
<keyword evidence="1 6" id="KW-0963">Cytoplasm</keyword>
<accession>A0A0U1L3U7</accession>
<dbReference type="SUPFAM" id="SSF52540">
    <property type="entry name" value="P-loop containing nucleoside triphosphate hydrolases"/>
    <property type="match status" value="1"/>
</dbReference>
<dbReference type="NCBIfam" id="TIGR03156">
    <property type="entry name" value="GTP_HflX"/>
    <property type="match status" value="1"/>
</dbReference>
<keyword evidence="2" id="KW-0479">Metal-binding</keyword>
<dbReference type="InterPro" id="IPR045498">
    <property type="entry name" value="HflX_C"/>
</dbReference>
<dbReference type="InterPro" id="IPR042108">
    <property type="entry name" value="GTPase_HflX_N_sf"/>
</dbReference>
<evidence type="ECO:0000256" key="5">
    <source>
        <dbReference type="ARBA" id="ARBA00023134"/>
    </source>
</evidence>
<comment type="subcellular location">
    <subcellularLocation>
        <location evidence="6">Cytoplasm</location>
    </subcellularLocation>
    <text evidence="6">May associate with membranes.</text>
</comment>
<dbReference type="GO" id="GO:0043022">
    <property type="term" value="F:ribosome binding"/>
    <property type="evidence" value="ECO:0007669"/>
    <property type="project" value="TreeGrafter"/>
</dbReference>
<evidence type="ECO:0000256" key="3">
    <source>
        <dbReference type="ARBA" id="ARBA00022741"/>
    </source>
</evidence>
<dbReference type="Proteomes" id="UP000049855">
    <property type="component" value="Unassembled WGS sequence"/>
</dbReference>
<dbReference type="Gene3D" id="3.40.50.11060">
    <property type="entry name" value="GTPase HflX, N-terminal domain"/>
    <property type="match status" value="1"/>
</dbReference>
<dbReference type="PRINTS" id="PR00326">
    <property type="entry name" value="GTP1OBG"/>
</dbReference>
<evidence type="ECO:0000313" key="9">
    <source>
        <dbReference type="Proteomes" id="UP000049855"/>
    </source>
</evidence>
<dbReference type="FunFam" id="3.40.50.300:FF:000173">
    <property type="entry name" value="GTPase HflX"/>
    <property type="match status" value="1"/>
</dbReference>